<accession>A0ABR4MC32</accession>
<keyword evidence="2" id="KW-1185">Reference proteome</keyword>
<sequence>MRKGRNLGLLEEVRIFTNDKENSWQDTKLAITGSKSPSTLAVFSCLPAVEDETPIPECAVRGLAGDGEDQRDTLGALFAERN</sequence>
<evidence type="ECO:0000313" key="1">
    <source>
        <dbReference type="EMBL" id="KAL2885833.1"/>
    </source>
</evidence>
<comment type="caution">
    <text evidence="1">The sequence shown here is derived from an EMBL/GenBank/DDBJ whole genome shotgun (WGS) entry which is preliminary data.</text>
</comment>
<organism evidence="1 2">
    <name type="scientific">Ceratocystis lukuohia</name>
    <dbReference type="NCBI Taxonomy" id="2019550"/>
    <lineage>
        <taxon>Eukaryota</taxon>
        <taxon>Fungi</taxon>
        <taxon>Dikarya</taxon>
        <taxon>Ascomycota</taxon>
        <taxon>Pezizomycotina</taxon>
        <taxon>Sordariomycetes</taxon>
        <taxon>Hypocreomycetidae</taxon>
        <taxon>Microascales</taxon>
        <taxon>Ceratocystidaceae</taxon>
        <taxon>Ceratocystis</taxon>
    </lineage>
</organism>
<proteinExistence type="predicted"/>
<dbReference type="EMBL" id="JABSNW010000007">
    <property type="protein sequence ID" value="KAL2885833.1"/>
    <property type="molecule type" value="Genomic_DNA"/>
</dbReference>
<dbReference type="Proteomes" id="UP001610728">
    <property type="component" value="Unassembled WGS sequence"/>
</dbReference>
<evidence type="ECO:0000313" key="2">
    <source>
        <dbReference type="Proteomes" id="UP001610728"/>
    </source>
</evidence>
<protein>
    <submittedName>
        <fullName evidence="1">Uncharacterized protein</fullName>
    </submittedName>
</protein>
<gene>
    <name evidence="1" type="ORF">HOO65_070295</name>
</gene>
<name>A0ABR4MC32_9PEZI</name>
<dbReference type="GeneID" id="98120400"/>
<reference evidence="1 2" key="1">
    <citation type="submission" date="2020-05" db="EMBL/GenBank/DDBJ databases">
        <title>Ceratocystis lukuohia genome.</title>
        <authorList>
            <person name="Harrington T.C."/>
            <person name="Kim K."/>
            <person name="Mayers C.G."/>
        </authorList>
    </citation>
    <scope>NUCLEOTIDE SEQUENCE [LARGE SCALE GENOMIC DNA]</scope>
    <source>
        <strain evidence="1 2">C4212</strain>
    </source>
</reference>
<dbReference type="RefSeq" id="XP_070857013.1">
    <property type="nucleotide sequence ID" value="XM_071005210.1"/>
</dbReference>